<feature type="domain" description="BTB" evidence="1">
    <location>
        <begin position="24"/>
        <end position="91"/>
    </location>
</feature>
<dbReference type="InterPro" id="IPR011705">
    <property type="entry name" value="BACK"/>
</dbReference>
<accession>A0A2C9LFM2</accession>
<name>A0A2C9LFM2_BIOGL</name>
<dbReference type="SMART" id="SM00225">
    <property type="entry name" value="BTB"/>
    <property type="match status" value="1"/>
</dbReference>
<dbReference type="PROSITE" id="PS50097">
    <property type="entry name" value="BTB"/>
    <property type="match status" value="1"/>
</dbReference>
<dbReference type="EnsemblMetazoa" id="BGLB030630-RA">
    <property type="protein sequence ID" value="BGLB030630-PA"/>
    <property type="gene ID" value="BGLB030630"/>
</dbReference>
<dbReference type="STRING" id="6526.A0A2C9LFM2"/>
<dbReference type="CDD" id="cd18186">
    <property type="entry name" value="BTB_POZ_ZBTB_KLHL-like"/>
    <property type="match status" value="1"/>
</dbReference>
<dbReference type="Proteomes" id="UP000076420">
    <property type="component" value="Unassembled WGS sequence"/>
</dbReference>
<protein>
    <recommendedName>
        <fullName evidence="1">BTB domain-containing protein</fullName>
    </recommendedName>
</protein>
<sequence>MEPEKDMTNNLVQTNGLPSSREKINIRIIIGSEVFLSNQSILSSCSTYFQALLSSNTNVSEILSLLIKGIDAQTFANVLHMITKGDNKMTENNMLAMWRAAHHLKIDSLIELCEHYVSAHVTEENYLNIYQHAIAFKSETVHEKILLLMIRNFDRFIKTDTFLNLTPKTLIEIITSAGIKSYDNVIVAIFDWINYTRTERLQSCGESPKEENKAKQSYGNADWYMEVSFHDKDLFPNTDNHPINRAELLGELISLVQFDLITTDGLRKLLDNDDVMENRDARNAVRRAISSQLENDKLVMVPVNAEEMTSKAMSLSDLTIRDISSGVAFSSSQVEHNIVFLDRCQRVLSLNLLQNTIFQLTFEITGSIEDILVLEHKMHLMVNRSFVDPIYQLRLYQISDYLDLDQSIICYFGPKNRIKFIINGSFYNGFISTGKKCLKIIQNKSYYPFQLNWATFEFNGVIGDVLSLVNYENEIVGFFSAEREGGDVINIYSFNTYSKYFYFIVSLEGSAKNLATFTFKKRLFVIQGCGDLTELYRQDGVGRLRANSQPPLWNIPLKIFGAVMLNKILFVMARLENVRHLPTTCQFGLIKFVHLINGTNICQYMAVPSHWLQDEI</sequence>
<dbReference type="Pfam" id="PF00651">
    <property type="entry name" value="BTB"/>
    <property type="match status" value="1"/>
</dbReference>
<evidence type="ECO:0000313" key="3">
    <source>
        <dbReference type="Proteomes" id="UP000076420"/>
    </source>
</evidence>
<gene>
    <name evidence="2" type="primary">106077201</name>
</gene>
<dbReference type="CDD" id="cd14733">
    <property type="entry name" value="BACK"/>
    <property type="match status" value="1"/>
</dbReference>
<organism evidence="2 3">
    <name type="scientific">Biomphalaria glabrata</name>
    <name type="common">Bloodfluke planorb</name>
    <name type="synonym">Freshwater snail</name>
    <dbReference type="NCBI Taxonomy" id="6526"/>
    <lineage>
        <taxon>Eukaryota</taxon>
        <taxon>Metazoa</taxon>
        <taxon>Spiralia</taxon>
        <taxon>Lophotrochozoa</taxon>
        <taxon>Mollusca</taxon>
        <taxon>Gastropoda</taxon>
        <taxon>Heterobranchia</taxon>
        <taxon>Euthyneura</taxon>
        <taxon>Panpulmonata</taxon>
        <taxon>Hygrophila</taxon>
        <taxon>Lymnaeoidea</taxon>
        <taxon>Planorbidae</taxon>
        <taxon>Biomphalaria</taxon>
    </lineage>
</organism>
<dbReference type="Gene3D" id="1.25.40.420">
    <property type="match status" value="1"/>
</dbReference>
<reference evidence="2" key="1">
    <citation type="submission" date="2020-05" db="UniProtKB">
        <authorList>
            <consortium name="EnsemblMetazoa"/>
        </authorList>
    </citation>
    <scope>IDENTIFICATION</scope>
    <source>
        <strain evidence="2">BB02</strain>
    </source>
</reference>
<dbReference type="PANTHER" id="PTHR45632:SF5">
    <property type="entry name" value="KELCH-LIKE PROTEIN 22"/>
    <property type="match status" value="1"/>
</dbReference>
<proteinExistence type="predicted"/>
<dbReference type="InterPro" id="IPR000210">
    <property type="entry name" value="BTB/POZ_dom"/>
</dbReference>
<dbReference type="SUPFAM" id="SSF54695">
    <property type="entry name" value="POZ domain"/>
    <property type="match status" value="1"/>
</dbReference>
<dbReference type="RefSeq" id="XP_013093432.2">
    <property type="nucleotide sequence ID" value="XM_013237978.2"/>
</dbReference>
<dbReference type="VEuPathDB" id="VectorBase:BGLAX_046378"/>
<dbReference type="OrthoDB" id="45365at2759"/>
<dbReference type="Pfam" id="PF07707">
    <property type="entry name" value="BACK"/>
    <property type="match status" value="1"/>
</dbReference>
<evidence type="ECO:0000259" key="1">
    <source>
        <dbReference type="PROSITE" id="PS50097"/>
    </source>
</evidence>
<dbReference type="KEGG" id="bgt:106077201"/>
<dbReference type="AlphaFoldDB" id="A0A2C9LFM2"/>
<dbReference type="VEuPathDB" id="VectorBase:BGLB030630"/>
<evidence type="ECO:0000313" key="2">
    <source>
        <dbReference type="EnsemblMetazoa" id="BGLB030630-PA"/>
    </source>
</evidence>
<dbReference type="Gene3D" id="3.30.710.10">
    <property type="entry name" value="Potassium Channel Kv1.1, Chain A"/>
    <property type="match status" value="1"/>
</dbReference>
<dbReference type="InterPro" id="IPR011333">
    <property type="entry name" value="SKP1/BTB/POZ_sf"/>
</dbReference>
<dbReference type="PANTHER" id="PTHR45632">
    <property type="entry name" value="LD33804P"/>
    <property type="match status" value="1"/>
</dbReference>